<evidence type="ECO:0000256" key="7">
    <source>
        <dbReference type="PROSITE-ProRule" id="PRU00703"/>
    </source>
</evidence>
<feature type="site" description="Catalytically relevant" evidence="6">
    <location>
        <position position="111"/>
    </location>
</feature>
<comment type="catalytic activity">
    <reaction evidence="4">
        <text>D-arabinose 5-phosphate = D-ribulose 5-phosphate</text>
        <dbReference type="Rhea" id="RHEA:23104"/>
        <dbReference type="ChEBI" id="CHEBI:57693"/>
        <dbReference type="ChEBI" id="CHEBI:58121"/>
        <dbReference type="EC" id="5.3.1.13"/>
    </reaction>
</comment>
<evidence type="ECO:0000256" key="3">
    <source>
        <dbReference type="ARBA" id="ARBA00023122"/>
    </source>
</evidence>
<dbReference type="PROSITE" id="PS51464">
    <property type="entry name" value="SIS"/>
    <property type="match status" value="1"/>
</dbReference>
<sequence length="329" mass="35323">MTSKNATSDSSFIHSAKKVIWDEQKAIEALAKRLDKSFDAACETILASTGRVVITGMGKSGHISNKIASTLASTGTPSFFVHPSEALHGDLGMITANDVVIAISNSGSTNELLILSAVIKRQNTKVIAMTGNANSDLAKLADVHLDIGVEKEACPLDLAPTSSTTVTLVMGDALAVALLKTRDFTPEDFARSHPGGRLGRRLLVRVKEIMHDRHNTPLVTSDTLLVNAIIEMTKKNLGTTLIIDNQNRLLGIFTDGDLRRAFEDGTDMPTTTIGERASMNCYTTHVDDLAVSALNIMQDNEITVLPVVDSKNKAVGILHMHDLLKSGII</sequence>
<gene>
    <name evidence="10" type="ORF">ENJ51_02380</name>
</gene>
<name>A0A7V2WUF8_LEUMU</name>
<dbReference type="AlphaFoldDB" id="A0A7V2WUF8"/>
<feature type="domain" description="SIS" evidence="9">
    <location>
        <begin position="41"/>
        <end position="184"/>
    </location>
</feature>
<keyword evidence="3 7" id="KW-0129">CBS domain</keyword>
<keyword evidence="5" id="KW-0479">Metal-binding</keyword>
<evidence type="ECO:0000256" key="6">
    <source>
        <dbReference type="PIRSR" id="PIRSR004692-3"/>
    </source>
</evidence>
<keyword evidence="5" id="KW-0862">Zinc</keyword>
<dbReference type="CDD" id="cd04604">
    <property type="entry name" value="CBS_pair_SIS_assoc"/>
    <property type="match status" value="1"/>
</dbReference>
<dbReference type="InterPro" id="IPR046348">
    <property type="entry name" value="SIS_dom_sf"/>
</dbReference>
<dbReference type="Pfam" id="PF01380">
    <property type="entry name" value="SIS"/>
    <property type="match status" value="1"/>
</dbReference>
<dbReference type="SMART" id="SM00116">
    <property type="entry name" value="CBS"/>
    <property type="match status" value="2"/>
</dbReference>
<dbReference type="GO" id="GO:0005975">
    <property type="term" value="P:carbohydrate metabolic process"/>
    <property type="evidence" value="ECO:0007669"/>
    <property type="project" value="InterPro"/>
</dbReference>
<dbReference type="GO" id="GO:1901135">
    <property type="term" value="P:carbohydrate derivative metabolic process"/>
    <property type="evidence" value="ECO:0007669"/>
    <property type="project" value="InterPro"/>
</dbReference>
<dbReference type="GO" id="GO:0019146">
    <property type="term" value="F:arabinose-5-phosphate isomerase activity"/>
    <property type="evidence" value="ECO:0007669"/>
    <property type="project" value="UniProtKB-EC"/>
</dbReference>
<dbReference type="InterPro" id="IPR035474">
    <property type="entry name" value="SIS_Kpsf"/>
</dbReference>
<accession>A0A7V2WUF8</accession>
<reference evidence="10" key="1">
    <citation type="journal article" date="2020" name="mSystems">
        <title>Genome- and Community-Level Interaction Insights into Carbon Utilization and Element Cycling Functions of Hydrothermarchaeota in Hydrothermal Sediment.</title>
        <authorList>
            <person name="Zhou Z."/>
            <person name="Liu Y."/>
            <person name="Xu W."/>
            <person name="Pan J."/>
            <person name="Luo Z.H."/>
            <person name="Li M."/>
        </authorList>
    </citation>
    <scope>NUCLEOTIDE SEQUENCE [LARGE SCALE GENOMIC DNA]</scope>
    <source>
        <strain evidence="10">HyVt-493</strain>
    </source>
</reference>
<dbReference type="Gene3D" id="3.10.580.10">
    <property type="entry name" value="CBS-domain"/>
    <property type="match status" value="1"/>
</dbReference>
<dbReference type="SUPFAM" id="SSF53697">
    <property type="entry name" value="SIS domain"/>
    <property type="match status" value="1"/>
</dbReference>
<feature type="site" description="Catalytically relevant" evidence="6">
    <location>
        <position position="59"/>
    </location>
</feature>
<dbReference type="FunFam" id="3.40.50.10490:FF:000011">
    <property type="entry name" value="Arabinose 5-phosphate isomerase"/>
    <property type="match status" value="1"/>
</dbReference>
<protein>
    <recommendedName>
        <fullName evidence="4">Arabinose 5-phosphate isomerase</fullName>
        <shortName evidence="4">API</shortName>
        <ecNumber evidence="4">5.3.1.13</ecNumber>
    </recommendedName>
</protein>
<dbReference type="EC" id="5.3.1.13" evidence="4"/>
<dbReference type="PIRSF" id="PIRSF004692">
    <property type="entry name" value="KdsD_KpsF"/>
    <property type="match status" value="1"/>
</dbReference>
<feature type="site" description="Catalytically relevant" evidence="6">
    <location>
        <position position="152"/>
    </location>
</feature>
<evidence type="ECO:0000313" key="10">
    <source>
        <dbReference type="EMBL" id="HFC91642.1"/>
    </source>
</evidence>
<evidence type="ECO:0000256" key="2">
    <source>
        <dbReference type="ARBA" id="ARBA00022737"/>
    </source>
</evidence>
<dbReference type="Gene3D" id="3.40.50.10490">
    <property type="entry name" value="Glucose-6-phosphate isomerase like protein, domain 1"/>
    <property type="match status" value="1"/>
</dbReference>
<evidence type="ECO:0000259" key="9">
    <source>
        <dbReference type="PROSITE" id="PS51464"/>
    </source>
</evidence>
<comment type="similarity">
    <text evidence="1 4">Belongs to the SIS family. GutQ/KpsF subfamily.</text>
</comment>
<dbReference type="InterPro" id="IPR004800">
    <property type="entry name" value="KdsD/KpsF-type"/>
</dbReference>
<keyword evidence="2" id="KW-0677">Repeat</keyword>
<evidence type="ECO:0000256" key="4">
    <source>
        <dbReference type="PIRNR" id="PIRNR004692"/>
    </source>
</evidence>
<dbReference type="Proteomes" id="UP000885750">
    <property type="component" value="Unassembled WGS sequence"/>
</dbReference>
<feature type="domain" description="CBS" evidence="8">
    <location>
        <begin position="210"/>
        <end position="268"/>
    </location>
</feature>
<organism evidence="10">
    <name type="scientific">Leucothrix mucor</name>
    <dbReference type="NCBI Taxonomy" id="45248"/>
    <lineage>
        <taxon>Bacteria</taxon>
        <taxon>Pseudomonadati</taxon>
        <taxon>Pseudomonadota</taxon>
        <taxon>Gammaproteobacteria</taxon>
        <taxon>Thiotrichales</taxon>
        <taxon>Thiotrichaceae</taxon>
        <taxon>Leucothrix</taxon>
    </lineage>
</organism>
<dbReference type="GO" id="GO:0097367">
    <property type="term" value="F:carbohydrate derivative binding"/>
    <property type="evidence" value="ECO:0007669"/>
    <property type="project" value="InterPro"/>
</dbReference>
<dbReference type="InterPro" id="IPR046342">
    <property type="entry name" value="CBS_dom_sf"/>
</dbReference>
<dbReference type="CDD" id="cd05014">
    <property type="entry name" value="SIS_Kpsf"/>
    <property type="match status" value="1"/>
</dbReference>
<proteinExistence type="inferred from homology"/>
<feature type="binding site" evidence="5">
    <location>
        <position position="82"/>
    </location>
    <ligand>
        <name>Zn(2+)</name>
        <dbReference type="ChEBI" id="CHEBI:29105"/>
    </ligand>
</feature>
<dbReference type="EMBL" id="DRMS01000093">
    <property type="protein sequence ID" value="HFC91642.1"/>
    <property type="molecule type" value="Genomic_DNA"/>
</dbReference>
<dbReference type="PANTHER" id="PTHR42745:SF1">
    <property type="entry name" value="ARABINOSE 5-PHOSPHATE ISOMERASE KDSD"/>
    <property type="match status" value="1"/>
</dbReference>
<keyword evidence="4 10" id="KW-0413">Isomerase</keyword>
<dbReference type="PANTHER" id="PTHR42745">
    <property type="match status" value="1"/>
</dbReference>
<evidence type="ECO:0000256" key="1">
    <source>
        <dbReference type="ARBA" id="ARBA00008165"/>
    </source>
</evidence>
<dbReference type="NCBIfam" id="TIGR00393">
    <property type="entry name" value="kpsF"/>
    <property type="match status" value="1"/>
</dbReference>
<dbReference type="Pfam" id="PF00571">
    <property type="entry name" value="CBS"/>
    <property type="match status" value="2"/>
</dbReference>
<dbReference type="GO" id="GO:0046872">
    <property type="term" value="F:metal ion binding"/>
    <property type="evidence" value="ECO:0007669"/>
    <property type="project" value="UniProtKB-KW"/>
</dbReference>
<dbReference type="InterPro" id="IPR000644">
    <property type="entry name" value="CBS_dom"/>
</dbReference>
<dbReference type="InterPro" id="IPR001347">
    <property type="entry name" value="SIS_dom"/>
</dbReference>
<evidence type="ECO:0000256" key="5">
    <source>
        <dbReference type="PIRSR" id="PIRSR004692-2"/>
    </source>
</evidence>
<feature type="site" description="Catalytically relevant" evidence="6">
    <location>
        <position position="193"/>
    </location>
</feature>
<feature type="domain" description="CBS" evidence="8">
    <location>
        <begin position="277"/>
        <end position="329"/>
    </location>
</feature>
<evidence type="ECO:0000259" key="8">
    <source>
        <dbReference type="PROSITE" id="PS51371"/>
    </source>
</evidence>
<dbReference type="InterPro" id="IPR050986">
    <property type="entry name" value="GutQ/KpsF_isomerases"/>
</dbReference>
<dbReference type="PROSITE" id="PS51371">
    <property type="entry name" value="CBS"/>
    <property type="match status" value="2"/>
</dbReference>
<comment type="caution">
    <text evidence="10">The sequence shown here is derived from an EMBL/GenBank/DDBJ whole genome shotgun (WGS) entry which is preliminary data.</text>
</comment>